<evidence type="ECO:0000256" key="1">
    <source>
        <dbReference type="ARBA" id="ARBA00004651"/>
    </source>
</evidence>
<protein>
    <submittedName>
        <fullName evidence="10">Bestrophin, RFP-TM, chloride channel</fullName>
    </submittedName>
</protein>
<keyword evidence="6" id="KW-0406">Ion transport</keyword>
<evidence type="ECO:0000256" key="6">
    <source>
        <dbReference type="ARBA" id="ARBA00023065"/>
    </source>
</evidence>
<evidence type="ECO:0000256" key="8">
    <source>
        <dbReference type="ARBA" id="ARBA00034708"/>
    </source>
</evidence>
<gene>
    <name evidence="10" type="ORF">Pla144_14530</name>
</gene>
<dbReference type="PANTHER" id="PTHR33281:SF19">
    <property type="entry name" value="VOLTAGE-DEPENDENT ANION CHANNEL-FORMING PROTEIN YNEE"/>
    <property type="match status" value="1"/>
</dbReference>
<keyword evidence="11" id="KW-1185">Reference proteome</keyword>
<dbReference type="InterPro" id="IPR044669">
    <property type="entry name" value="YneE/VCCN1/2-like"/>
</dbReference>
<feature type="transmembrane region" description="Helical" evidence="9">
    <location>
        <begin position="50"/>
        <end position="67"/>
    </location>
</feature>
<keyword evidence="5 9" id="KW-1133">Transmembrane helix</keyword>
<evidence type="ECO:0000256" key="2">
    <source>
        <dbReference type="ARBA" id="ARBA00022448"/>
    </source>
</evidence>
<keyword evidence="7 9" id="KW-0472">Membrane</keyword>
<dbReference type="GO" id="GO:0005254">
    <property type="term" value="F:chloride channel activity"/>
    <property type="evidence" value="ECO:0007669"/>
    <property type="project" value="InterPro"/>
</dbReference>
<evidence type="ECO:0000313" key="11">
    <source>
        <dbReference type="Proteomes" id="UP000318437"/>
    </source>
</evidence>
<keyword evidence="3" id="KW-1003">Cell membrane</keyword>
<dbReference type="Pfam" id="PF25539">
    <property type="entry name" value="Bestrophin_2"/>
    <property type="match status" value="1"/>
</dbReference>
<comment type="caution">
    <text evidence="10">The sequence shown here is derived from an EMBL/GenBank/DDBJ whole genome shotgun (WGS) entry which is preliminary data.</text>
</comment>
<name>A0A5C6CYU5_9BACT</name>
<evidence type="ECO:0000256" key="5">
    <source>
        <dbReference type="ARBA" id="ARBA00022989"/>
    </source>
</evidence>
<reference evidence="10 11" key="1">
    <citation type="submission" date="2019-02" db="EMBL/GenBank/DDBJ databases">
        <title>Deep-cultivation of Planctomycetes and their phenomic and genomic characterization uncovers novel biology.</title>
        <authorList>
            <person name="Wiegand S."/>
            <person name="Jogler M."/>
            <person name="Boedeker C."/>
            <person name="Pinto D."/>
            <person name="Vollmers J."/>
            <person name="Rivas-Marin E."/>
            <person name="Kohn T."/>
            <person name="Peeters S.H."/>
            <person name="Heuer A."/>
            <person name="Rast P."/>
            <person name="Oberbeckmann S."/>
            <person name="Bunk B."/>
            <person name="Jeske O."/>
            <person name="Meyerdierks A."/>
            <person name="Storesund J.E."/>
            <person name="Kallscheuer N."/>
            <person name="Luecker S."/>
            <person name="Lage O.M."/>
            <person name="Pohl T."/>
            <person name="Merkel B.J."/>
            <person name="Hornburger P."/>
            <person name="Mueller R.-W."/>
            <person name="Bruemmer F."/>
            <person name="Labrenz M."/>
            <person name="Spormann A.M."/>
            <person name="Op Den Camp H."/>
            <person name="Overmann J."/>
            <person name="Amann R."/>
            <person name="Jetten M.S.M."/>
            <person name="Mascher T."/>
            <person name="Medema M.H."/>
            <person name="Devos D.P."/>
            <person name="Kaster A.-K."/>
            <person name="Ovreas L."/>
            <person name="Rohde M."/>
            <person name="Galperin M.Y."/>
            <person name="Jogler C."/>
        </authorList>
    </citation>
    <scope>NUCLEOTIDE SEQUENCE [LARGE SCALE GENOMIC DNA]</scope>
    <source>
        <strain evidence="10 11">Pla144</strain>
    </source>
</reference>
<dbReference type="PANTHER" id="PTHR33281">
    <property type="entry name" value="UPF0187 PROTEIN YNEE"/>
    <property type="match status" value="1"/>
</dbReference>
<evidence type="ECO:0000256" key="9">
    <source>
        <dbReference type="SAM" id="Phobius"/>
    </source>
</evidence>
<sequence>MIGDNHFLPAFNVRHHVIRWLAIAAVYELGVAVLSRFVDFPVWQEGDEAATLLTFALGILLVYRTNAANDRWWEGRKLWGQLVNDCRNLALKARAHADVDAGELQKLGRLLAAYPHALRQHLRDEAYIEPLPGFDNETLPGSHLPGYLAGQIHELLNRWNRAGSLKETVWILDKHARALLEICGGCERIKSTPLASSYRSLLRWSTVAFIVISPWTVTFDRGITALPILLLAIAFLLAMEVTAEVIEEPFGKEADDLPLDQICNSISGFVEETLIP</sequence>
<evidence type="ECO:0000256" key="4">
    <source>
        <dbReference type="ARBA" id="ARBA00022692"/>
    </source>
</evidence>
<evidence type="ECO:0000256" key="3">
    <source>
        <dbReference type="ARBA" id="ARBA00022475"/>
    </source>
</evidence>
<keyword evidence="2" id="KW-0813">Transport</keyword>
<dbReference type="Proteomes" id="UP000318437">
    <property type="component" value="Unassembled WGS sequence"/>
</dbReference>
<dbReference type="EMBL" id="SJPS01000002">
    <property type="protein sequence ID" value="TWU28166.1"/>
    <property type="molecule type" value="Genomic_DNA"/>
</dbReference>
<proteinExistence type="inferred from homology"/>
<comment type="similarity">
    <text evidence="8">Belongs to the anion channel-forming bestrophin (TC 1.A.46) family.</text>
</comment>
<dbReference type="RefSeq" id="WP_146449348.1">
    <property type="nucleotide sequence ID" value="NZ_SJPS01000002.1"/>
</dbReference>
<dbReference type="OrthoDB" id="445589at2"/>
<evidence type="ECO:0000313" key="10">
    <source>
        <dbReference type="EMBL" id="TWU28166.1"/>
    </source>
</evidence>
<accession>A0A5C6CYU5</accession>
<keyword evidence="4 9" id="KW-0812">Transmembrane</keyword>
<dbReference type="AlphaFoldDB" id="A0A5C6CYU5"/>
<feature type="transmembrane region" description="Helical" evidence="9">
    <location>
        <begin position="223"/>
        <end position="243"/>
    </location>
</feature>
<organism evidence="10 11">
    <name type="scientific">Bythopirellula polymerisocia</name>
    <dbReference type="NCBI Taxonomy" id="2528003"/>
    <lineage>
        <taxon>Bacteria</taxon>
        <taxon>Pseudomonadati</taxon>
        <taxon>Planctomycetota</taxon>
        <taxon>Planctomycetia</taxon>
        <taxon>Pirellulales</taxon>
        <taxon>Lacipirellulaceae</taxon>
        <taxon>Bythopirellula</taxon>
    </lineage>
</organism>
<dbReference type="GO" id="GO:0005886">
    <property type="term" value="C:plasma membrane"/>
    <property type="evidence" value="ECO:0007669"/>
    <property type="project" value="UniProtKB-SubCell"/>
</dbReference>
<feature type="transmembrane region" description="Helical" evidence="9">
    <location>
        <begin position="200"/>
        <end position="217"/>
    </location>
</feature>
<feature type="transmembrane region" description="Helical" evidence="9">
    <location>
        <begin position="20"/>
        <end position="38"/>
    </location>
</feature>
<evidence type="ECO:0000256" key="7">
    <source>
        <dbReference type="ARBA" id="ARBA00023136"/>
    </source>
</evidence>
<comment type="subcellular location">
    <subcellularLocation>
        <location evidence="1">Cell membrane</location>
        <topology evidence="1">Multi-pass membrane protein</topology>
    </subcellularLocation>
</comment>